<dbReference type="InterPro" id="IPR001063">
    <property type="entry name" value="Ribosomal_uL22"/>
</dbReference>
<evidence type="ECO:0000256" key="11">
    <source>
        <dbReference type="HAMAP-Rule" id="MF_01331"/>
    </source>
</evidence>
<keyword evidence="7 11" id="KW-0694">RNA-binding</keyword>
<dbReference type="NCBIfam" id="TIGR01044">
    <property type="entry name" value="rplV_bact"/>
    <property type="match status" value="1"/>
</dbReference>
<name>A0A3Q8XAV9_9ASTR</name>
<evidence type="ECO:0000256" key="5">
    <source>
        <dbReference type="ARBA" id="ARBA00022640"/>
    </source>
</evidence>
<dbReference type="AlphaFoldDB" id="A0A3Q8XAV9"/>
<evidence type="ECO:0000256" key="2">
    <source>
        <dbReference type="ARBA" id="ARBA00003611"/>
    </source>
</evidence>
<dbReference type="GO" id="GO:0009507">
    <property type="term" value="C:chloroplast"/>
    <property type="evidence" value="ECO:0007669"/>
    <property type="project" value="UniProtKB-SubCell"/>
</dbReference>
<comment type="similarity">
    <text evidence="3 11 12">Belongs to the universal ribosomal protein uL22 family.</text>
</comment>
<evidence type="ECO:0000256" key="7">
    <source>
        <dbReference type="ARBA" id="ARBA00022884"/>
    </source>
</evidence>
<dbReference type="PANTHER" id="PTHR13501">
    <property type="entry name" value="CHLOROPLAST 50S RIBOSOMAL PROTEIN L22-RELATED"/>
    <property type="match status" value="1"/>
</dbReference>
<comment type="subunit">
    <text evidence="4 11">Part of the 50S ribosomal subunit.</text>
</comment>
<dbReference type="GO" id="GO:0019843">
    <property type="term" value="F:rRNA binding"/>
    <property type="evidence" value="ECO:0007669"/>
    <property type="project" value="UniProtKB-UniRule"/>
</dbReference>
<dbReference type="SUPFAM" id="SSF54843">
    <property type="entry name" value="Ribosomal protein L22"/>
    <property type="match status" value="1"/>
</dbReference>
<dbReference type="InterPro" id="IPR005727">
    <property type="entry name" value="Ribosomal_uL22_bac/chlpt-type"/>
</dbReference>
<proteinExistence type="inferred from homology"/>
<dbReference type="CDD" id="cd00336">
    <property type="entry name" value="Ribosomal_L22"/>
    <property type="match status" value="1"/>
</dbReference>
<protein>
    <recommendedName>
        <fullName evidence="10 11">Large ribosomal subunit protein uL22c</fullName>
    </recommendedName>
</protein>
<dbReference type="GO" id="GO:0015934">
    <property type="term" value="C:large ribosomal subunit"/>
    <property type="evidence" value="ECO:0007669"/>
    <property type="project" value="InterPro"/>
</dbReference>
<dbReference type="InterPro" id="IPR036394">
    <property type="entry name" value="Ribosomal_uL22_sf"/>
</dbReference>
<keyword evidence="8 11" id="KW-0689">Ribosomal protein</keyword>
<evidence type="ECO:0000256" key="13">
    <source>
        <dbReference type="RuleBase" id="RU004009"/>
    </source>
</evidence>
<evidence type="ECO:0000256" key="10">
    <source>
        <dbReference type="ARBA" id="ARBA00035285"/>
    </source>
</evidence>
<keyword evidence="6 11" id="KW-0699">rRNA-binding</keyword>
<dbReference type="Pfam" id="PF00237">
    <property type="entry name" value="Ribosomal_L22"/>
    <property type="match status" value="1"/>
</dbReference>
<dbReference type="InterPro" id="IPR047867">
    <property type="entry name" value="Ribosomal_uL22_bac/org-type"/>
</dbReference>
<comment type="subcellular location">
    <subcellularLocation>
        <location evidence="11 13">Plastid</location>
        <location evidence="11 13">Chloroplast</location>
    </subcellularLocation>
</comment>
<gene>
    <name evidence="11 14" type="primary">rpl22</name>
</gene>
<dbReference type="GO" id="GO:0003735">
    <property type="term" value="F:structural constituent of ribosome"/>
    <property type="evidence" value="ECO:0007669"/>
    <property type="project" value="InterPro"/>
</dbReference>
<organism evidence="14">
    <name type="scientific">Echinocodon lobophyllus</name>
    <dbReference type="NCBI Taxonomy" id="1392615"/>
    <lineage>
        <taxon>Eukaryota</taxon>
        <taxon>Viridiplantae</taxon>
        <taxon>Streptophyta</taxon>
        <taxon>Embryophyta</taxon>
        <taxon>Tracheophyta</taxon>
        <taxon>Spermatophyta</taxon>
        <taxon>Magnoliopsida</taxon>
        <taxon>eudicotyledons</taxon>
        <taxon>Gunneridae</taxon>
        <taxon>Pentapetalae</taxon>
        <taxon>asterids</taxon>
        <taxon>campanulids</taxon>
        <taxon>Asterales</taxon>
        <taxon>Campanulaceae</taxon>
        <taxon>Echinocodon</taxon>
    </lineage>
</organism>
<sequence>MLQNKKTEVYALGKHISMSAHKARRVIDQIRGHSYDETIMILELMPFEACFPILKLVHSAAANASYSLGCYKEDLYLMKAEVNEGTTMKKFKLRARGHSYPIKRPTCHITIVMKEFSFPQDDYAFVIDYHNIYSNGGTWHKK</sequence>
<comment type="function">
    <text evidence="1 11 13">The globular domain of the protein is located near the polypeptide exit tunnel on the outside of the subunit, while an extended beta-hairpin is found that lines the wall of the exit tunnel in the center of the 70S ribosome.</text>
</comment>
<keyword evidence="9 11" id="KW-0687">Ribonucleoprotein</keyword>
<reference evidence="14" key="2">
    <citation type="submission" date="2018-03" db="EMBL/GenBank/DDBJ databases">
        <authorList>
            <person name="Zhou Y.-F."/>
            <person name="Wang Y.-C."/>
            <person name="Chen C."/>
            <person name="Mao S.-L."/>
        </authorList>
    </citation>
    <scope>NUCLEOTIDE SEQUENCE</scope>
</reference>
<evidence type="ECO:0000256" key="1">
    <source>
        <dbReference type="ARBA" id="ARBA00003478"/>
    </source>
</evidence>
<evidence type="ECO:0000256" key="3">
    <source>
        <dbReference type="ARBA" id="ARBA00009451"/>
    </source>
</evidence>
<keyword evidence="14" id="KW-0150">Chloroplast</keyword>
<evidence type="ECO:0000256" key="6">
    <source>
        <dbReference type="ARBA" id="ARBA00022730"/>
    </source>
</evidence>
<evidence type="ECO:0000256" key="12">
    <source>
        <dbReference type="RuleBase" id="RU004005"/>
    </source>
</evidence>
<reference evidence="14" key="1">
    <citation type="journal article" date="2018" name="Mitochondrial DNA Part B Resour">
        <title>The complete chloroplast genome sequence of Echinocodon Lobophyllus (Campanulaceae) revealed by next-generation sequencing and phylogenetic implication.</title>
        <authorList>
            <person name="Wang Y.C."/>
            <person name="Zhou Y.F."/>
            <person name="Chen C."/>
            <person name="Mao S.L."/>
        </authorList>
    </citation>
    <scope>NUCLEOTIDE SEQUENCE</scope>
</reference>
<dbReference type="Gene3D" id="3.90.470.10">
    <property type="entry name" value="Ribosomal protein L22/L17"/>
    <property type="match status" value="1"/>
</dbReference>
<evidence type="ECO:0000256" key="9">
    <source>
        <dbReference type="ARBA" id="ARBA00023274"/>
    </source>
</evidence>
<keyword evidence="5 14" id="KW-0934">Plastid</keyword>
<comment type="function">
    <text evidence="2 11 13">This protein binds specifically to 23S rRNA.</text>
</comment>
<dbReference type="GO" id="GO:0006412">
    <property type="term" value="P:translation"/>
    <property type="evidence" value="ECO:0007669"/>
    <property type="project" value="UniProtKB-UniRule"/>
</dbReference>
<evidence type="ECO:0000313" key="14">
    <source>
        <dbReference type="EMBL" id="AZN62281.1"/>
    </source>
</evidence>
<accession>A0A3Q8XAV9</accession>
<evidence type="ECO:0000256" key="8">
    <source>
        <dbReference type="ARBA" id="ARBA00022980"/>
    </source>
</evidence>
<dbReference type="EMBL" id="MH029157">
    <property type="protein sequence ID" value="AZN62281.1"/>
    <property type="molecule type" value="Genomic_DNA"/>
</dbReference>
<evidence type="ECO:0000256" key="4">
    <source>
        <dbReference type="ARBA" id="ARBA00011838"/>
    </source>
</evidence>
<dbReference type="HAMAP" id="MF_01331_B">
    <property type="entry name" value="Ribosomal_uL22_B"/>
    <property type="match status" value="1"/>
</dbReference>
<dbReference type="PANTHER" id="PTHR13501:SF10">
    <property type="entry name" value="LARGE RIBOSOMAL SUBUNIT PROTEIN UL22M"/>
    <property type="match status" value="1"/>
</dbReference>
<geneLocation type="chloroplast" evidence="14"/>